<dbReference type="EMBL" id="QKYU01000005">
    <property type="protein sequence ID" value="PZW48334.1"/>
    <property type="molecule type" value="Genomic_DNA"/>
</dbReference>
<accession>A0A2W7IRW8</accession>
<dbReference type="Proteomes" id="UP000249688">
    <property type="component" value="Unassembled WGS sequence"/>
</dbReference>
<keyword evidence="1" id="KW-0472">Membrane</keyword>
<feature type="transmembrane region" description="Helical" evidence="1">
    <location>
        <begin position="191"/>
        <end position="208"/>
    </location>
</feature>
<dbReference type="OrthoDB" id="571245at2"/>
<keyword evidence="1" id="KW-1133">Transmembrane helix</keyword>
<sequence>MTWIELFPTVSAAFLASAVECVEAATIVLAVGTVRGWRSALVGTGLALVALVVLVAALGPALARMPEQALQLGVGMLLLLFGMRWLRKAILRGAGRIPLHDEEAIFRSETANLRLARATERWGVEPIATVTAFKGVLLEGVEVAFLVLAVAAGSPALVLPAALGALAAAVLVALAALMLHRPLSRVPENTLKFVVGVILSAFGIFWTGEGLGIDWPGQDLALPVIALAMFLTALLGVRLAARPAPVAEAG</sequence>
<keyword evidence="3" id="KW-1185">Reference proteome</keyword>
<organism evidence="2 3">
    <name type="scientific">Humitalea rosea</name>
    <dbReference type="NCBI Taxonomy" id="990373"/>
    <lineage>
        <taxon>Bacteria</taxon>
        <taxon>Pseudomonadati</taxon>
        <taxon>Pseudomonadota</taxon>
        <taxon>Alphaproteobacteria</taxon>
        <taxon>Acetobacterales</taxon>
        <taxon>Roseomonadaceae</taxon>
        <taxon>Humitalea</taxon>
    </lineage>
</organism>
<feature type="transmembrane region" description="Helical" evidence="1">
    <location>
        <begin position="127"/>
        <end position="151"/>
    </location>
</feature>
<name>A0A2W7IRW8_9PROT</name>
<feature type="transmembrane region" description="Helical" evidence="1">
    <location>
        <begin position="157"/>
        <end position="179"/>
    </location>
</feature>
<evidence type="ECO:0000313" key="3">
    <source>
        <dbReference type="Proteomes" id="UP000249688"/>
    </source>
</evidence>
<feature type="transmembrane region" description="Helical" evidence="1">
    <location>
        <begin position="12"/>
        <end position="34"/>
    </location>
</feature>
<feature type="transmembrane region" description="Helical" evidence="1">
    <location>
        <begin position="41"/>
        <end position="63"/>
    </location>
</feature>
<protein>
    <submittedName>
        <fullName evidence="2">Putative membrane protein</fullName>
    </submittedName>
</protein>
<keyword evidence="1" id="KW-0812">Transmembrane</keyword>
<comment type="caution">
    <text evidence="2">The sequence shown here is derived from an EMBL/GenBank/DDBJ whole genome shotgun (WGS) entry which is preliminary data.</text>
</comment>
<evidence type="ECO:0000256" key="1">
    <source>
        <dbReference type="SAM" id="Phobius"/>
    </source>
</evidence>
<proteinExistence type="predicted"/>
<feature type="transmembrane region" description="Helical" evidence="1">
    <location>
        <begin position="220"/>
        <end position="241"/>
    </location>
</feature>
<gene>
    <name evidence="2" type="ORF">C8P66_10583</name>
</gene>
<feature type="transmembrane region" description="Helical" evidence="1">
    <location>
        <begin position="69"/>
        <end position="86"/>
    </location>
</feature>
<reference evidence="2 3" key="1">
    <citation type="submission" date="2018-06" db="EMBL/GenBank/DDBJ databases">
        <title>Genomic Encyclopedia of Archaeal and Bacterial Type Strains, Phase II (KMG-II): from individual species to whole genera.</title>
        <authorList>
            <person name="Goeker M."/>
        </authorList>
    </citation>
    <scope>NUCLEOTIDE SEQUENCE [LARGE SCALE GENOMIC DNA]</scope>
    <source>
        <strain evidence="2 3">DSM 24525</strain>
    </source>
</reference>
<evidence type="ECO:0000313" key="2">
    <source>
        <dbReference type="EMBL" id="PZW48334.1"/>
    </source>
</evidence>
<dbReference type="AlphaFoldDB" id="A0A2W7IRW8"/>
<dbReference type="RefSeq" id="WP_111397213.1">
    <property type="nucleotide sequence ID" value="NZ_QKYU01000005.1"/>
</dbReference>